<protein>
    <submittedName>
        <fullName evidence="1">Uncharacterized protein</fullName>
    </submittedName>
</protein>
<keyword evidence="2" id="KW-1185">Reference proteome</keyword>
<reference evidence="1 2" key="1">
    <citation type="journal article" date="2024" name="BMC Genomics">
        <title>De novo assembly and annotation of Popillia japonica's genome with initial clues to its potential as an invasive pest.</title>
        <authorList>
            <person name="Cucini C."/>
            <person name="Boschi S."/>
            <person name="Funari R."/>
            <person name="Cardaioli E."/>
            <person name="Iannotti N."/>
            <person name="Marturano G."/>
            <person name="Paoli F."/>
            <person name="Bruttini M."/>
            <person name="Carapelli A."/>
            <person name="Frati F."/>
            <person name="Nardi F."/>
        </authorList>
    </citation>
    <scope>NUCLEOTIDE SEQUENCE [LARGE SCALE GENOMIC DNA]</scope>
    <source>
        <strain evidence="1">DMR45628</strain>
    </source>
</reference>
<comment type="caution">
    <text evidence="1">The sequence shown here is derived from an EMBL/GenBank/DDBJ whole genome shotgun (WGS) entry which is preliminary data.</text>
</comment>
<accession>A0AAW1IAT6</accession>
<gene>
    <name evidence="1" type="ORF">QE152_g37333</name>
</gene>
<dbReference type="EMBL" id="JASPKY010000719">
    <property type="protein sequence ID" value="KAK9686255.1"/>
    <property type="molecule type" value="Genomic_DNA"/>
</dbReference>
<dbReference type="AlphaFoldDB" id="A0AAW1IAT6"/>
<evidence type="ECO:0000313" key="2">
    <source>
        <dbReference type="Proteomes" id="UP001458880"/>
    </source>
</evidence>
<evidence type="ECO:0000313" key="1">
    <source>
        <dbReference type="EMBL" id="KAK9686255.1"/>
    </source>
</evidence>
<organism evidence="1 2">
    <name type="scientific">Popillia japonica</name>
    <name type="common">Japanese beetle</name>
    <dbReference type="NCBI Taxonomy" id="7064"/>
    <lineage>
        <taxon>Eukaryota</taxon>
        <taxon>Metazoa</taxon>
        <taxon>Ecdysozoa</taxon>
        <taxon>Arthropoda</taxon>
        <taxon>Hexapoda</taxon>
        <taxon>Insecta</taxon>
        <taxon>Pterygota</taxon>
        <taxon>Neoptera</taxon>
        <taxon>Endopterygota</taxon>
        <taxon>Coleoptera</taxon>
        <taxon>Polyphaga</taxon>
        <taxon>Scarabaeiformia</taxon>
        <taxon>Scarabaeidae</taxon>
        <taxon>Rutelinae</taxon>
        <taxon>Popillia</taxon>
    </lineage>
</organism>
<proteinExistence type="predicted"/>
<dbReference type="Proteomes" id="UP001458880">
    <property type="component" value="Unassembled WGS sequence"/>
</dbReference>
<name>A0AAW1IAT6_POPJA</name>
<sequence>MLSKEICGKCAESGKGVIVEYFGGLFTNTFPLLLPGVMTTGISVNSDMPEGKVSIFAKEMAHMKQDYKFVDKNEEAQNFWKDTLDRLSVSNDEDT</sequence>